<dbReference type="Proteomes" id="UP000233398">
    <property type="component" value="Unassembled WGS sequence"/>
</dbReference>
<keyword evidence="5" id="KW-1185">Reference proteome</keyword>
<protein>
    <recommendedName>
        <fullName evidence="3">SHSP domain-containing protein</fullName>
    </recommendedName>
</protein>
<dbReference type="InterPro" id="IPR008978">
    <property type="entry name" value="HSP20-like_chaperone"/>
</dbReference>
<dbReference type="InterPro" id="IPR002068">
    <property type="entry name" value="A-crystallin/Hsp20_dom"/>
</dbReference>
<dbReference type="PANTHER" id="PTHR11527">
    <property type="entry name" value="HEAT-SHOCK PROTEIN 20 FAMILY MEMBER"/>
    <property type="match status" value="1"/>
</dbReference>
<dbReference type="AlphaFoldDB" id="A0A2N0VIL9"/>
<dbReference type="Gene3D" id="2.60.40.790">
    <property type="match status" value="1"/>
</dbReference>
<reference evidence="4 5" key="1">
    <citation type="submission" date="2017-11" db="EMBL/GenBank/DDBJ databases">
        <title>Rhodohalobacter 15182 sp. nov., isolated from a salt lake.</title>
        <authorList>
            <person name="Han S."/>
        </authorList>
    </citation>
    <scope>NUCLEOTIDE SEQUENCE [LARGE SCALE GENOMIC DNA]</scope>
    <source>
        <strain evidence="4 5">15182</strain>
    </source>
</reference>
<dbReference type="InterPro" id="IPR031107">
    <property type="entry name" value="Small_HSP"/>
</dbReference>
<evidence type="ECO:0000313" key="4">
    <source>
        <dbReference type="EMBL" id="PKD44040.1"/>
    </source>
</evidence>
<dbReference type="SUPFAM" id="SSF49764">
    <property type="entry name" value="HSP20-like chaperones"/>
    <property type="match status" value="1"/>
</dbReference>
<dbReference type="CDD" id="cd06464">
    <property type="entry name" value="ACD_sHsps-like"/>
    <property type="match status" value="1"/>
</dbReference>
<comment type="similarity">
    <text evidence="1 2">Belongs to the small heat shock protein (HSP20) family.</text>
</comment>
<name>A0A2N0VIL9_9BACT</name>
<evidence type="ECO:0000256" key="1">
    <source>
        <dbReference type="PROSITE-ProRule" id="PRU00285"/>
    </source>
</evidence>
<sequence>MKALKKRVNEPSPIDMLRREMDLFFDDMVPFSWSRGNGGKELDTWTPTADISEDENEYVIRMDIPGMEKKDIKVNFQDGRITITGERKMEEKEDEKDFIRRERYRGSFYRSFTLPETIKEDQIQASFKEGVLKLIVPKGEVVKPKSIKIN</sequence>
<evidence type="ECO:0000259" key="3">
    <source>
        <dbReference type="PROSITE" id="PS01031"/>
    </source>
</evidence>
<dbReference type="EMBL" id="PISP01000001">
    <property type="protein sequence ID" value="PKD44040.1"/>
    <property type="molecule type" value="Genomic_DNA"/>
</dbReference>
<gene>
    <name evidence="4" type="ORF">CWD77_00750</name>
</gene>
<accession>A0A2N0VIL9</accession>
<organism evidence="4 5">
    <name type="scientific">Rhodohalobacter barkolensis</name>
    <dbReference type="NCBI Taxonomy" id="2053187"/>
    <lineage>
        <taxon>Bacteria</taxon>
        <taxon>Pseudomonadati</taxon>
        <taxon>Balneolota</taxon>
        <taxon>Balneolia</taxon>
        <taxon>Balneolales</taxon>
        <taxon>Balneolaceae</taxon>
        <taxon>Rhodohalobacter</taxon>
    </lineage>
</organism>
<dbReference type="RefSeq" id="WP_101071284.1">
    <property type="nucleotide sequence ID" value="NZ_PISP01000001.1"/>
</dbReference>
<feature type="domain" description="SHSP" evidence="3">
    <location>
        <begin position="40"/>
        <end position="150"/>
    </location>
</feature>
<evidence type="ECO:0000256" key="2">
    <source>
        <dbReference type="RuleBase" id="RU003616"/>
    </source>
</evidence>
<dbReference type="OrthoDB" id="9814487at2"/>
<comment type="caution">
    <text evidence="4">The sequence shown here is derived from an EMBL/GenBank/DDBJ whole genome shotgun (WGS) entry which is preliminary data.</text>
</comment>
<proteinExistence type="inferred from homology"/>
<dbReference type="Pfam" id="PF00011">
    <property type="entry name" value="HSP20"/>
    <property type="match status" value="1"/>
</dbReference>
<evidence type="ECO:0000313" key="5">
    <source>
        <dbReference type="Proteomes" id="UP000233398"/>
    </source>
</evidence>
<dbReference type="PROSITE" id="PS01031">
    <property type="entry name" value="SHSP"/>
    <property type="match status" value="1"/>
</dbReference>